<evidence type="ECO:0000256" key="4">
    <source>
        <dbReference type="PIRNR" id="PIRNR016020"/>
    </source>
</evidence>
<dbReference type="EC" id="5.1.3.15" evidence="4"/>
<dbReference type="InterPro" id="IPR025532">
    <property type="entry name" value="G6P_1-epimerase"/>
</dbReference>
<evidence type="ECO:0000256" key="3">
    <source>
        <dbReference type="ARBA" id="ARBA00023235"/>
    </source>
</evidence>
<gene>
    <name evidence="5" type="ORF">HCU74_15620</name>
</gene>
<protein>
    <recommendedName>
        <fullName evidence="4">Putative glucose-6-phosphate 1-epimerase</fullName>
        <ecNumber evidence="4">5.1.3.15</ecNumber>
    </recommendedName>
</protein>
<dbReference type="PIRSF" id="PIRSF016020">
    <property type="entry name" value="PHexose_mutarotase"/>
    <property type="match status" value="1"/>
</dbReference>
<dbReference type="InterPro" id="IPR014718">
    <property type="entry name" value="GH-type_carb-bd"/>
</dbReference>
<keyword evidence="3 4" id="KW-0413">Isomerase</keyword>
<evidence type="ECO:0000256" key="1">
    <source>
        <dbReference type="ARBA" id="ARBA00001096"/>
    </source>
</evidence>
<dbReference type="PANTHER" id="PTHR11122:SF13">
    <property type="entry name" value="GLUCOSE-6-PHOSPHATE 1-EPIMERASE"/>
    <property type="match status" value="1"/>
</dbReference>
<dbReference type="Pfam" id="PF01263">
    <property type="entry name" value="Aldose_epim"/>
    <property type="match status" value="1"/>
</dbReference>
<comment type="caution">
    <text evidence="5">The sequence shown here is derived from an EMBL/GenBank/DDBJ whole genome shotgun (WGS) entry which is preliminary data.</text>
</comment>
<dbReference type="RefSeq" id="WP_168451361.1">
    <property type="nucleotide sequence ID" value="NZ_JAAWWK010000006.1"/>
</dbReference>
<dbReference type="InterPro" id="IPR011013">
    <property type="entry name" value="Gal_mutarotase_sf_dom"/>
</dbReference>
<dbReference type="Gene3D" id="2.70.98.10">
    <property type="match status" value="1"/>
</dbReference>
<comment type="catalytic activity">
    <reaction evidence="1">
        <text>alpha-D-glucose 6-phosphate = beta-D-glucose 6-phosphate</text>
        <dbReference type="Rhea" id="RHEA:16249"/>
        <dbReference type="ChEBI" id="CHEBI:58225"/>
        <dbReference type="ChEBI" id="CHEBI:58247"/>
        <dbReference type="EC" id="5.1.3.15"/>
    </reaction>
</comment>
<dbReference type="Proteomes" id="UP000765845">
    <property type="component" value="Unassembled WGS sequence"/>
</dbReference>
<name>A0ABX1GKF4_9GAMM</name>
<reference evidence="5 6" key="1">
    <citation type="submission" date="2020-04" db="EMBL/GenBank/DDBJ databases">
        <authorList>
            <person name="Yoon J."/>
        </authorList>
    </citation>
    <scope>NUCLEOTIDE SEQUENCE [LARGE SCALE GENOMIC DNA]</scope>
    <source>
        <strain evidence="5 6">KMU-166</strain>
    </source>
</reference>
<accession>A0ABX1GKF4</accession>
<comment type="similarity">
    <text evidence="2 4">Belongs to the glucose-6-phosphate 1-epimerase family.</text>
</comment>
<keyword evidence="6" id="KW-1185">Reference proteome</keyword>
<organism evidence="5 6">
    <name type="scientific">Spongiibacter thalassae</name>
    <dbReference type="NCBI Taxonomy" id="2721624"/>
    <lineage>
        <taxon>Bacteria</taxon>
        <taxon>Pseudomonadati</taxon>
        <taxon>Pseudomonadota</taxon>
        <taxon>Gammaproteobacteria</taxon>
        <taxon>Cellvibrionales</taxon>
        <taxon>Spongiibacteraceae</taxon>
        <taxon>Spongiibacter</taxon>
    </lineage>
</organism>
<dbReference type="CDD" id="cd09020">
    <property type="entry name" value="D-hex-6-P-epi_like"/>
    <property type="match status" value="1"/>
</dbReference>
<evidence type="ECO:0000313" key="6">
    <source>
        <dbReference type="Proteomes" id="UP000765845"/>
    </source>
</evidence>
<dbReference type="SUPFAM" id="SSF74650">
    <property type="entry name" value="Galactose mutarotase-like"/>
    <property type="match status" value="1"/>
</dbReference>
<dbReference type="PANTHER" id="PTHR11122">
    <property type="entry name" value="APOSPORY-ASSOCIATED PROTEIN C-RELATED"/>
    <property type="match status" value="1"/>
</dbReference>
<evidence type="ECO:0000313" key="5">
    <source>
        <dbReference type="EMBL" id="NKI18837.1"/>
    </source>
</evidence>
<dbReference type="EMBL" id="JAAWWK010000006">
    <property type="protein sequence ID" value="NKI18837.1"/>
    <property type="molecule type" value="Genomic_DNA"/>
</dbReference>
<dbReference type="InterPro" id="IPR008183">
    <property type="entry name" value="Aldose_1/G6P_1-epimerase"/>
</dbReference>
<proteinExistence type="inferred from homology"/>
<evidence type="ECO:0000256" key="2">
    <source>
        <dbReference type="ARBA" id="ARBA00005866"/>
    </source>
</evidence>
<sequence>MNNLNAAELCQGVSYSNSTAEFGSADNAPVVVVDTAYCRAVVSLLGAQVLSFIPRGGRDWLWLSPRARFTEGQAIRGGIPLCLPWFGVNRHQPGLPKHGFLRSREWQLRAAECMADGAVRLRFEISSAEGEFTQFPWRYQVVAEMVFSDTLRLQLTISNSSATTMPLSFAMHSYLAVHGLDSAVVSGLDGQHFLDNTDELRRKLLRGEQRFEGEVDRVFEGVRTDQRIETSERRLRVSGTGCDTVIVWNPGAVLARTMADVGDSYGQYVCVERGRAFADEIELDAGAEWRAEMCLSQAP</sequence>